<sequence length="209" mass="22619">MAFSVFVGKVSCYHDIPCDDLPSAPRHQPDPFSDASLQKPLRTDDQNPTFVTEECPSISRPWRRCRSFQPGARQLTSLRVMRSSCCLLAASRNFLSFPPNKTPSYTEGRGGIGEGPLVCHPGAPEDLARQHGTWWGAGTPGRGGAPGLTQHHSQQEASDPYSSWKRTRAGRWRVAALCPPPACPAGYCSRRAGRGSDLNCWGGEGGVLG</sequence>
<dbReference type="Proteomes" id="UP000324222">
    <property type="component" value="Unassembled WGS sequence"/>
</dbReference>
<feature type="region of interest" description="Disordered" evidence="1">
    <location>
        <begin position="139"/>
        <end position="163"/>
    </location>
</feature>
<dbReference type="EMBL" id="VSRR010001279">
    <property type="protein sequence ID" value="MPC24019.1"/>
    <property type="molecule type" value="Genomic_DNA"/>
</dbReference>
<dbReference type="AlphaFoldDB" id="A0A5B7DSI0"/>
<gene>
    <name evidence="2" type="ORF">E2C01_017089</name>
</gene>
<organism evidence="2 3">
    <name type="scientific">Portunus trituberculatus</name>
    <name type="common">Swimming crab</name>
    <name type="synonym">Neptunus trituberculatus</name>
    <dbReference type="NCBI Taxonomy" id="210409"/>
    <lineage>
        <taxon>Eukaryota</taxon>
        <taxon>Metazoa</taxon>
        <taxon>Ecdysozoa</taxon>
        <taxon>Arthropoda</taxon>
        <taxon>Crustacea</taxon>
        <taxon>Multicrustacea</taxon>
        <taxon>Malacostraca</taxon>
        <taxon>Eumalacostraca</taxon>
        <taxon>Eucarida</taxon>
        <taxon>Decapoda</taxon>
        <taxon>Pleocyemata</taxon>
        <taxon>Brachyura</taxon>
        <taxon>Eubrachyura</taxon>
        <taxon>Portunoidea</taxon>
        <taxon>Portunidae</taxon>
        <taxon>Portuninae</taxon>
        <taxon>Portunus</taxon>
    </lineage>
</organism>
<keyword evidence="3" id="KW-1185">Reference proteome</keyword>
<feature type="region of interest" description="Disordered" evidence="1">
    <location>
        <begin position="23"/>
        <end position="53"/>
    </location>
</feature>
<evidence type="ECO:0000313" key="3">
    <source>
        <dbReference type="Proteomes" id="UP000324222"/>
    </source>
</evidence>
<evidence type="ECO:0000256" key="1">
    <source>
        <dbReference type="SAM" id="MobiDB-lite"/>
    </source>
</evidence>
<reference evidence="2 3" key="1">
    <citation type="submission" date="2019-05" db="EMBL/GenBank/DDBJ databases">
        <title>Another draft genome of Portunus trituberculatus and its Hox gene families provides insights of decapod evolution.</title>
        <authorList>
            <person name="Jeong J.-H."/>
            <person name="Song I."/>
            <person name="Kim S."/>
            <person name="Choi T."/>
            <person name="Kim D."/>
            <person name="Ryu S."/>
            <person name="Kim W."/>
        </authorList>
    </citation>
    <scope>NUCLEOTIDE SEQUENCE [LARGE SCALE GENOMIC DNA]</scope>
    <source>
        <tissue evidence="2">Muscle</tissue>
    </source>
</reference>
<evidence type="ECO:0000313" key="2">
    <source>
        <dbReference type="EMBL" id="MPC24019.1"/>
    </source>
</evidence>
<comment type="caution">
    <text evidence="2">The sequence shown here is derived from an EMBL/GenBank/DDBJ whole genome shotgun (WGS) entry which is preliminary data.</text>
</comment>
<proteinExistence type="predicted"/>
<feature type="compositionally biased region" description="Polar residues" evidence="1">
    <location>
        <begin position="150"/>
        <end position="161"/>
    </location>
</feature>
<protein>
    <submittedName>
        <fullName evidence="2">Uncharacterized protein</fullName>
    </submittedName>
</protein>
<name>A0A5B7DSI0_PORTR</name>
<accession>A0A5B7DSI0</accession>